<proteinExistence type="predicted"/>
<feature type="signal peptide" evidence="1">
    <location>
        <begin position="1"/>
        <end position="20"/>
    </location>
</feature>
<dbReference type="RefSeq" id="WP_201787353.1">
    <property type="nucleotide sequence ID" value="NZ_BDCR01000003.1"/>
</dbReference>
<evidence type="ECO:0000313" key="4">
    <source>
        <dbReference type="Proteomes" id="UP000076586"/>
    </source>
</evidence>
<dbReference type="AlphaFoldDB" id="A0A161LEZ7"/>
<organism evidence="3 4">
    <name type="scientific">Paludibacter jiangxiensis</name>
    <dbReference type="NCBI Taxonomy" id="681398"/>
    <lineage>
        <taxon>Bacteria</taxon>
        <taxon>Pseudomonadati</taxon>
        <taxon>Bacteroidota</taxon>
        <taxon>Bacteroidia</taxon>
        <taxon>Bacteroidales</taxon>
        <taxon>Paludibacteraceae</taxon>
        <taxon>Paludibacter</taxon>
    </lineage>
</organism>
<dbReference type="Pfam" id="PF12146">
    <property type="entry name" value="Hydrolase_4"/>
    <property type="match status" value="1"/>
</dbReference>
<protein>
    <submittedName>
        <fullName evidence="3">Lysophospholipase, alpha-beta hydrolase superfamily</fullName>
    </submittedName>
</protein>
<dbReference type="InterPro" id="IPR029058">
    <property type="entry name" value="AB_hydrolase_fold"/>
</dbReference>
<dbReference type="Proteomes" id="UP000076586">
    <property type="component" value="Unassembled WGS sequence"/>
</dbReference>
<gene>
    <name evidence="3" type="ORF">PJIAN_3339</name>
</gene>
<accession>A0A161LEZ7</accession>
<comment type="caution">
    <text evidence="3">The sequence shown here is derived from an EMBL/GenBank/DDBJ whole genome shotgun (WGS) entry which is preliminary data.</text>
</comment>
<sequence>MIRKLSVIVLILISCLSVNAQLKREYVPDSLCQGFQKTTLDMGNDYNGRVVATLVRKLAPDTTTRKAVLYIHGYNDYFFQAEMAEEYIKHGYNFYAVDLRKNGRSILPGQVRGDVRNLVEYYNEIDEALNIIHREKNTFVVLNGHSMGGLIAALYAEDRIGKEKFDAVFLNSPFFAWNLSPILRATILPIAASEGATRPEKTRKASDVSWYGESLHKNFKGEWDYSLTLKPLIAPDVTYGWIHAVNDGIKRVQAGLHIAKPVLVMHSDRSINTKKWNDDLFNADAVLNVEDIHKYARNISTNVKIIGITGGMHDLVLSRKPVRDQVYSQLFDYLKQYEPKK</sequence>
<dbReference type="EMBL" id="BDCR01000003">
    <property type="protein sequence ID" value="GAT63027.1"/>
    <property type="molecule type" value="Genomic_DNA"/>
</dbReference>
<dbReference type="GO" id="GO:0016787">
    <property type="term" value="F:hydrolase activity"/>
    <property type="evidence" value="ECO:0007669"/>
    <property type="project" value="UniProtKB-KW"/>
</dbReference>
<evidence type="ECO:0000313" key="3">
    <source>
        <dbReference type="EMBL" id="GAT63027.1"/>
    </source>
</evidence>
<reference evidence="4" key="2">
    <citation type="journal article" date="2017" name="Genome Announc.">
        <title>Draft genome sequence of Paludibacter jiangxiensis NM7(T), a propionate-producing fermentative bacterium.</title>
        <authorList>
            <person name="Qiu Y.-L."/>
            <person name="Tourlousse D.M."/>
            <person name="Matsuura N."/>
            <person name="Ohashi A."/>
            <person name="Sekiguchi Y."/>
        </authorList>
    </citation>
    <scope>NUCLEOTIDE SEQUENCE [LARGE SCALE GENOMIC DNA]</scope>
    <source>
        <strain evidence="4">NM7</strain>
    </source>
</reference>
<keyword evidence="3" id="KW-0378">Hydrolase</keyword>
<name>A0A161LEZ7_9BACT</name>
<dbReference type="PROSITE" id="PS51257">
    <property type="entry name" value="PROKAR_LIPOPROTEIN"/>
    <property type="match status" value="1"/>
</dbReference>
<reference evidence="4" key="1">
    <citation type="submission" date="2016-04" db="EMBL/GenBank/DDBJ databases">
        <title>Draft genome sequence of Paludibacter jiangxiensis strain NM7.</title>
        <authorList>
            <person name="Qiu Y."/>
            <person name="Matsuura N."/>
            <person name="Ohashi A."/>
            <person name="Tourlousse M.D."/>
            <person name="Sekiguchi Y."/>
        </authorList>
    </citation>
    <scope>NUCLEOTIDE SEQUENCE [LARGE SCALE GENOMIC DNA]</scope>
    <source>
        <strain evidence="4">NM7</strain>
    </source>
</reference>
<dbReference type="SUPFAM" id="SSF53474">
    <property type="entry name" value="alpha/beta-Hydrolases"/>
    <property type="match status" value="1"/>
</dbReference>
<dbReference type="Gene3D" id="3.40.50.1820">
    <property type="entry name" value="alpha/beta hydrolase"/>
    <property type="match status" value="1"/>
</dbReference>
<evidence type="ECO:0000259" key="2">
    <source>
        <dbReference type="Pfam" id="PF12146"/>
    </source>
</evidence>
<keyword evidence="1" id="KW-0732">Signal</keyword>
<evidence type="ECO:0000256" key="1">
    <source>
        <dbReference type="SAM" id="SignalP"/>
    </source>
</evidence>
<feature type="domain" description="Serine aminopeptidase S33" evidence="2">
    <location>
        <begin position="64"/>
        <end position="269"/>
    </location>
</feature>
<dbReference type="PANTHER" id="PTHR11614">
    <property type="entry name" value="PHOSPHOLIPASE-RELATED"/>
    <property type="match status" value="1"/>
</dbReference>
<keyword evidence="4" id="KW-1185">Reference proteome</keyword>
<dbReference type="STRING" id="681398.PJIAN_3339"/>
<dbReference type="InterPro" id="IPR051044">
    <property type="entry name" value="MAG_DAG_Lipase"/>
</dbReference>
<dbReference type="InterPro" id="IPR022742">
    <property type="entry name" value="Hydrolase_4"/>
</dbReference>
<feature type="chain" id="PRO_5007824623" evidence="1">
    <location>
        <begin position="21"/>
        <end position="341"/>
    </location>
</feature>